<evidence type="ECO:0000313" key="3">
    <source>
        <dbReference type="Proteomes" id="UP000003610"/>
    </source>
</evidence>
<dbReference type="AlphaFoldDB" id="E1KML5"/>
<dbReference type="EMBL" id="AEDO01000004">
    <property type="protein sequence ID" value="EFL47293.1"/>
    <property type="molecule type" value="Genomic_DNA"/>
</dbReference>
<proteinExistence type="predicted"/>
<dbReference type="PROSITE" id="PS51257">
    <property type="entry name" value="PROKAR_LIPOPROTEIN"/>
    <property type="match status" value="1"/>
</dbReference>
<keyword evidence="1" id="KW-0812">Transmembrane</keyword>
<evidence type="ECO:0000256" key="1">
    <source>
        <dbReference type="SAM" id="Phobius"/>
    </source>
</evidence>
<reference evidence="2 3" key="1">
    <citation type="submission" date="2010-08" db="EMBL/GenBank/DDBJ databases">
        <authorList>
            <person name="Durkin A.S."/>
            <person name="Madupu R."/>
            <person name="Torralba M."/>
            <person name="Gillis M."/>
            <person name="Methe B."/>
            <person name="Sutton G."/>
            <person name="Nelson K.E."/>
        </authorList>
    </citation>
    <scope>NUCLEOTIDE SEQUENCE [LARGE SCALE GENOMIC DNA]</scope>
    <source>
        <strain evidence="2 3">FB035-09AN</strain>
    </source>
</reference>
<name>E1KML5_9BACT</name>
<comment type="caution">
    <text evidence="2">The sequence shown here is derived from an EMBL/GenBank/DDBJ whole genome shotgun (WGS) entry which is preliminary data.</text>
</comment>
<evidence type="ECO:0000313" key="2">
    <source>
        <dbReference type="EMBL" id="EFL47293.1"/>
    </source>
</evidence>
<gene>
    <name evidence="2" type="ORF">HMPREF9296_0139</name>
</gene>
<feature type="transmembrane region" description="Helical" evidence="1">
    <location>
        <begin position="21"/>
        <end position="37"/>
    </location>
</feature>
<protein>
    <recommendedName>
        <fullName evidence="4">Lipoprotein</fullName>
    </recommendedName>
</protein>
<dbReference type="Proteomes" id="UP000003610">
    <property type="component" value="Unassembled WGS sequence"/>
</dbReference>
<organism evidence="2 3">
    <name type="scientific">Prevotella disiens FB035-09AN</name>
    <dbReference type="NCBI Taxonomy" id="866771"/>
    <lineage>
        <taxon>Bacteria</taxon>
        <taxon>Pseudomonadati</taxon>
        <taxon>Bacteroidota</taxon>
        <taxon>Bacteroidia</taxon>
        <taxon>Bacteroidales</taxon>
        <taxon>Prevotellaceae</taxon>
        <taxon>Prevotella</taxon>
    </lineage>
</organism>
<keyword evidence="1" id="KW-0472">Membrane</keyword>
<evidence type="ECO:0008006" key="4">
    <source>
        <dbReference type="Google" id="ProtNLM"/>
    </source>
</evidence>
<sequence>MYKFRFALWIRYSCTRQIESKLSLFSLAISFACFVWLNEIVQQ</sequence>
<keyword evidence="1" id="KW-1133">Transmembrane helix</keyword>
<accession>E1KML5</accession>